<dbReference type="AlphaFoldDB" id="A0AAJ1VGR0"/>
<evidence type="ECO:0000256" key="2">
    <source>
        <dbReference type="ARBA" id="ARBA00006275"/>
    </source>
</evidence>
<reference evidence="9 10" key="1">
    <citation type="journal article" date="2014" name="Int. J. Syst. Evol. Microbiol.">
        <title>Complete genome sequence of Corynebacterium casei LMG S-19264T (=DSM 44701T), isolated from a smear-ripened cheese.</title>
        <authorList>
            <consortium name="US DOE Joint Genome Institute (JGI-PGF)"/>
            <person name="Walter F."/>
            <person name="Albersmeier A."/>
            <person name="Kalinowski J."/>
            <person name="Ruckert C."/>
        </authorList>
    </citation>
    <scope>NUCLEOTIDE SEQUENCE [LARGE SCALE GENOMIC DNA]</scope>
    <source>
        <strain evidence="9 10">CECT 8670</strain>
    </source>
</reference>
<sequence length="594" mass="67868">MKQLIFKYFIFIFTLGVLSSCDADEFLEQKNPNLISTDNYWRNLAETQTGLNAVYQTLHKPAILNKFEEMLRSDMGYPGYGRPNPNNTEDFYLHLYNGSSLAILNKWQDSYLGIFRANQVIEALNNIKETATDEAEWTSQMAQARFFRGLFHFYLHTTFNNGSIIIRDAVPATNEDFSKALSPASDVISFVREDLEYAYANLYKNGEYPDNDLAKVTSGAAATILGTSYLYELDYSKAMVYFDDVINNHGYSLETDLTKMFTTAGEFNRESILEINFSEENTRLDLPPWDGDSGTNWINVRTAQTRSATGPAWIVNAYKTEPMDPLDSRNYYTDPNTSSVSLRSVPLRNSSMMAVVDDNETTYYLTGTTSEYGRFGGANWGFGWWKKYTNDDIVSTESQLPGGQAYSTKNVTLNRLADVLLMQAECKIKTGDVEGAIKLINQIRKRWGLVLLGRPNGDTTRTYDKEDTDAEYTADELMQRLMRVEKPLEMGVEGHNIRFLDFQRWKKSDNYGFKDRLKELSEEVYYGVDFSYTKRSNNQTVDRGNFPQLVNQLPSGTFTTVDYEYDTPYLNYDESKNGTYPIPFAEVNSNPNIN</sequence>
<dbReference type="EMBL" id="JAUFQH010000008">
    <property type="protein sequence ID" value="MDN3620038.1"/>
    <property type="molecule type" value="Genomic_DNA"/>
</dbReference>
<comment type="caution">
    <text evidence="9">The sequence shown here is derived from an EMBL/GenBank/DDBJ whole genome shotgun (WGS) entry which is preliminary data.</text>
</comment>
<feature type="domain" description="SusD-like N-terminal" evidence="8">
    <location>
        <begin position="25"/>
        <end position="229"/>
    </location>
</feature>
<evidence type="ECO:0000256" key="1">
    <source>
        <dbReference type="ARBA" id="ARBA00004442"/>
    </source>
</evidence>
<evidence type="ECO:0000256" key="6">
    <source>
        <dbReference type="SAM" id="SignalP"/>
    </source>
</evidence>
<feature type="signal peptide" evidence="6">
    <location>
        <begin position="1"/>
        <end position="23"/>
    </location>
</feature>
<dbReference type="PROSITE" id="PS51257">
    <property type="entry name" value="PROKAR_LIPOPROTEIN"/>
    <property type="match status" value="1"/>
</dbReference>
<evidence type="ECO:0000256" key="3">
    <source>
        <dbReference type="ARBA" id="ARBA00022729"/>
    </source>
</evidence>
<dbReference type="InterPro" id="IPR033985">
    <property type="entry name" value="SusD-like_N"/>
</dbReference>
<protein>
    <submittedName>
        <fullName evidence="9">RagB/SusD family nutrient uptake outer membrane protein</fullName>
    </submittedName>
</protein>
<evidence type="ECO:0000256" key="5">
    <source>
        <dbReference type="ARBA" id="ARBA00023237"/>
    </source>
</evidence>
<dbReference type="Proteomes" id="UP001228636">
    <property type="component" value="Unassembled WGS sequence"/>
</dbReference>
<keyword evidence="3 6" id="KW-0732">Signal</keyword>
<feature type="domain" description="RagB/SusD" evidence="7">
    <location>
        <begin position="352"/>
        <end position="593"/>
    </location>
</feature>
<dbReference type="Pfam" id="PF14322">
    <property type="entry name" value="SusD-like_3"/>
    <property type="match status" value="1"/>
</dbReference>
<name>A0AAJ1VGR0_9FLAO</name>
<dbReference type="InterPro" id="IPR011990">
    <property type="entry name" value="TPR-like_helical_dom_sf"/>
</dbReference>
<dbReference type="SUPFAM" id="SSF48452">
    <property type="entry name" value="TPR-like"/>
    <property type="match status" value="1"/>
</dbReference>
<organism evidence="9 10">
    <name type="scientific">Polaribacter sejongensis</name>
    <dbReference type="NCBI Taxonomy" id="985043"/>
    <lineage>
        <taxon>Bacteria</taxon>
        <taxon>Pseudomonadati</taxon>
        <taxon>Bacteroidota</taxon>
        <taxon>Flavobacteriia</taxon>
        <taxon>Flavobacteriales</taxon>
        <taxon>Flavobacteriaceae</taxon>
    </lineage>
</organism>
<evidence type="ECO:0000313" key="9">
    <source>
        <dbReference type="EMBL" id="MDN3620038.1"/>
    </source>
</evidence>
<evidence type="ECO:0000259" key="7">
    <source>
        <dbReference type="Pfam" id="PF07980"/>
    </source>
</evidence>
<proteinExistence type="inferred from homology"/>
<feature type="chain" id="PRO_5042471358" evidence="6">
    <location>
        <begin position="24"/>
        <end position="594"/>
    </location>
</feature>
<keyword evidence="4" id="KW-0472">Membrane</keyword>
<dbReference type="InterPro" id="IPR012944">
    <property type="entry name" value="SusD_RagB_dom"/>
</dbReference>
<accession>A0AAJ1VGR0</accession>
<evidence type="ECO:0000256" key="4">
    <source>
        <dbReference type="ARBA" id="ARBA00023136"/>
    </source>
</evidence>
<evidence type="ECO:0000259" key="8">
    <source>
        <dbReference type="Pfam" id="PF14322"/>
    </source>
</evidence>
<dbReference type="RefSeq" id="WP_261972749.1">
    <property type="nucleotide sequence ID" value="NZ_CP103460.1"/>
</dbReference>
<dbReference type="Pfam" id="PF07980">
    <property type="entry name" value="SusD_RagB"/>
    <property type="match status" value="1"/>
</dbReference>
<dbReference type="Gene3D" id="1.25.40.390">
    <property type="match status" value="1"/>
</dbReference>
<comment type="similarity">
    <text evidence="2">Belongs to the SusD family.</text>
</comment>
<evidence type="ECO:0000313" key="10">
    <source>
        <dbReference type="Proteomes" id="UP001228636"/>
    </source>
</evidence>
<keyword evidence="5" id="KW-0998">Cell outer membrane</keyword>
<gene>
    <name evidence="9" type="ORF">QWY81_11290</name>
</gene>
<comment type="subcellular location">
    <subcellularLocation>
        <location evidence="1">Cell outer membrane</location>
    </subcellularLocation>
</comment>
<dbReference type="GO" id="GO:0009279">
    <property type="term" value="C:cell outer membrane"/>
    <property type="evidence" value="ECO:0007669"/>
    <property type="project" value="UniProtKB-SubCell"/>
</dbReference>